<protein>
    <submittedName>
        <fullName evidence="2">Uncharacterized protein</fullName>
    </submittedName>
</protein>
<evidence type="ECO:0000313" key="2">
    <source>
        <dbReference type="EMBL" id="JAV72497.1"/>
    </source>
</evidence>
<evidence type="ECO:0000256" key="1">
    <source>
        <dbReference type="SAM" id="MobiDB-lite"/>
    </source>
</evidence>
<feature type="region of interest" description="Disordered" evidence="1">
    <location>
        <begin position="24"/>
        <end position="108"/>
    </location>
</feature>
<feature type="compositionally biased region" description="Basic and acidic residues" evidence="1">
    <location>
        <begin position="24"/>
        <end position="52"/>
    </location>
</feature>
<reference evidence="2" key="1">
    <citation type="journal article" date="2016" name="Sci. Rep.">
        <title>Molecular characterization of firefly nuptial gifts: a multi-omics approach sheds light on postcopulatory sexual selection.</title>
        <authorList>
            <person name="Al-Wathiqui N."/>
            <person name="Fallon T.R."/>
            <person name="South A."/>
            <person name="Weng J.K."/>
            <person name="Lewis S.M."/>
        </authorList>
    </citation>
    <scope>NUCLEOTIDE SEQUENCE</scope>
</reference>
<proteinExistence type="predicted"/>
<feature type="compositionally biased region" description="Polar residues" evidence="1">
    <location>
        <begin position="60"/>
        <end position="76"/>
    </location>
</feature>
<sequence>MTKKSIFGHMVDYLNEKVRYLEQGDKNTRRKLEENGKTMRKETRRTQEQHEQKRPRRQVKSTVGNEKQAMTKQGYTKTVRRRTHNVMDLEGISRRAEKVNSKKQEQTD</sequence>
<feature type="compositionally biased region" description="Basic and acidic residues" evidence="1">
    <location>
        <begin position="85"/>
        <end position="108"/>
    </location>
</feature>
<dbReference type="AlphaFoldDB" id="A0A1Y1LNB3"/>
<accession>A0A1Y1LNB3</accession>
<dbReference type="EMBL" id="GEZM01057031">
    <property type="protein sequence ID" value="JAV72497.1"/>
    <property type="molecule type" value="Transcribed_RNA"/>
</dbReference>
<organism evidence="2">
    <name type="scientific">Photinus pyralis</name>
    <name type="common">Common eastern firefly</name>
    <name type="synonym">Lampyris pyralis</name>
    <dbReference type="NCBI Taxonomy" id="7054"/>
    <lineage>
        <taxon>Eukaryota</taxon>
        <taxon>Metazoa</taxon>
        <taxon>Ecdysozoa</taxon>
        <taxon>Arthropoda</taxon>
        <taxon>Hexapoda</taxon>
        <taxon>Insecta</taxon>
        <taxon>Pterygota</taxon>
        <taxon>Neoptera</taxon>
        <taxon>Endopterygota</taxon>
        <taxon>Coleoptera</taxon>
        <taxon>Polyphaga</taxon>
        <taxon>Elateriformia</taxon>
        <taxon>Elateroidea</taxon>
        <taxon>Lampyridae</taxon>
        <taxon>Lampyrinae</taxon>
        <taxon>Photinus</taxon>
    </lineage>
</organism>
<name>A0A1Y1LNB3_PHOPY</name>